<keyword evidence="7 12" id="KW-0378">Hydrolase</keyword>
<evidence type="ECO:0000256" key="9">
    <source>
        <dbReference type="ARBA" id="ARBA00023136"/>
    </source>
</evidence>
<dbReference type="PANTHER" id="PTHR30622:SF4">
    <property type="entry name" value="UNDECAPRENYL-DIPHOSPHATASE"/>
    <property type="match status" value="1"/>
</dbReference>
<name>A0A2A2HF75_9EURY</name>
<dbReference type="GO" id="GO:0050380">
    <property type="term" value="F:undecaprenyl-diphosphatase activity"/>
    <property type="evidence" value="ECO:0007669"/>
    <property type="project" value="UniProtKB-UniRule"/>
</dbReference>
<reference evidence="13 15" key="2">
    <citation type="journal article" date="2017" name="BMC Genomics">
        <title>Genomic analysis of methanogenic archaea reveals a shift towards energy conservation.</title>
        <authorList>
            <person name="Gilmore S.P."/>
            <person name="Henske J.K."/>
            <person name="Sexton J.A."/>
            <person name="Solomon K.V."/>
            <person name="Seppala S."/>
            <person name="Yoo J.I."/>
            <person name="Huyett L.M."/>
            <person name="Pressman A."/>
            <person name="Cogan J.Z."/>
            <person name="Kivenson V."/>
            <person name="Peng X."/>
            <person name="Tan Y."/>
            <person name="Valentine D.L."/>
            <person name="O'Malley M.A."/>
        </authorList>
    </citation>
    <scope>NUCLEOTIDE SEQUENCE [LARGE SCALE GENOMIC DNA]</scope>
    <source>
        <strain evidence="13 15">1R-7</strain>
    </source>
</reference>
<dbReference type="EMBL" id="LWMS01000008">
    <property type="protein sequence ID" value="PWL08828.1"/>
    <property type="molecule type" value="Genomic_DNA"/>
</dbReference>
<feature type="transmembrane region" description="Helical" evidence="12">
    <location>
        <begin position="225"/>
        <end position="246"/>
    </location>
</feature>
<feature type="transmembrane region" description="Helical" evidence="12">
    <location>
        <begin position="155"/>
        <end position="175"/>
    </location>
</feature>
<dbReference type="Pfam" id="PF02673">
    <property type="entry name" value="BacA"/>
    <property type="match status" value="1"/>
</dbReference>
<evidence type="ECO:0000256" key="11">
    <source>
        <dbReference type="ARBA" id="ARBA00047594"/>
    </source>
</evidence>
<dbReference type="NCBIfam" id="TIGR00753">
    <property type="entry name" value="undec_PP_bacA"/>
    <property type="match status" value="1"/>
</dbReference>
<keyword evidence="5 12" id="KW-1003">Cell membrane</keyword>
<feature type="transmembrane region" description="Helical" evidence="12">
    <location>
        <begin position="120"/>
        <end position="143"/>
    </location>
</feature>
<organism evidence="13 15">
    <name type="scientific">Methanosphaera cuniculi</name>
    <dbReference type="NCBI Taxonomy" id="1077256"/>
    <lineage>
        <taxon>Archaea</taxon>
        <taxon>Methanobacteriati</taxon>
        <taxon>Methanobacteriota</taxon>
        <taxon>Methanomada group</taxon>
        <taxon>Methanobacteria</taxon>
        <taxon>Methanobacteriales</taxon>
        <taxon>Methanobacteriaceae</taxon>
        <taxon>Methanosphaera</taxon>
    </lineage>
</organism>
<dbReference type="EMBL" id="LMVN01000004">
    <property type="protein sequence ID" value="PAV07966.1"/>
    <property type="molecule type" value="Genomic_DNA"/>
</dbReference>
<feature type="transmembrane region" description="Helical" evidence="12">
    <location>
        <begin position="258"/>
        <end position="275"/>
    </location>
</feature>
<dbReference type="AlphaFoldDB" id="A0A2A2HF75"/>
<dbReference type="GO" id="GO:0005886">
    <property type="term" value="C:plasma membrane"/>
    <property type="evidence" value="ECO:0007669"/>
    <property type="project" value="UniProtKB-SubCell"/>
</dbReference>
<dbReference type="EC" id="3.6.1.27" evidence="3 12"/>
<reference evidence="14 16" key="1">
    <citation type="submission" date="2016-04" db="EMBL/GenBank/DDBJ databases">
        <title>Genome sequence of Methanosphaera cuniculi DSM 4103.</title>
        <authorList>
            <person name="Poehlein A."/>
            <person name="Seedorf H."/>
            <person name="Daniel R."/>
        </authorList>
    </citation>
    <scope>NUCLEOTIDE SEQUENCE [LARGE SCALE GENOMIC DNA]</scope>
    <source>
        <strain evidence="14 16">DSM 4103</strain>
    </source>
</reference>
<feature type="transmembrane region" description="Helical" evidence="12">
    <location>
        <begin position="96"/>
        <end position="114"/>
    </location>
</feature>
<evidence type="ECO:0000256" key="8">
    <source>
        <dbReference type="ARBA" id="ARBA00022989"/>
    </source>
</evidence>
<evidence type="ECO:0000313" key="14">
    <source>
        <dbReference type="EMBL" id="PWL08828.1"/>
    </source>
</evidence>
<dbReference type="RefSeq" id="WP_095608171.1">
    <property type="nucleotide sequence ID" value="NZ_LMVN01000004.1"/>
</dbReference>
<feature type="transmembrane region" description="Helical" evidence="12">
    <location>
        <begin position="28"/>
        <end position="47"/>
    </location>
</feature>
<dbReference type="InterPro" id="IPR003824">
    <property type="entry name" value="UppP"/>
</dbReference>
<evidence type="ECO:0000256" key="2">
    <source>
        <dbReference type="ARBA" id="ARBA00010621"/>
    </source>
</evidence>
<protein>
    <recommendedName>
        <fullName evidence="4 12">Undecaprenyl-diphosphatase</fullName>
        <ecNumber evidence="3 12">3.6.1.27</ecNumber>
    </recommendedName>
    <alternativeName>
        <fullName evidence="10 12">Undecaprenyl pyrophosphate phosphatase</fullName>
    </alternativeName>
</protein>
<feature type="transmembrane region" description="Helical" evidence="12">
    <location>
        <begin position="53"/>
        <end position="75"/>
    </location>
</feature>
<comment type="subcellular location">
    <subcellularLocation>
        <location evidence="1 12">Cell membrane</location>
        <topology evidence="1 12">Multi-pass membrane protein</topology>
    </subcellularLocation>
</comment>
<sequence length="276" mass="30065">MLDIISAIILGAVQGISEFLPISSSGHLVIVPALLGVQTTIVFDTILHLGTLVAIFTFFWHDIIDLIKGFILSIIDLTESKEKFIEGIRNTPAKRLLWLLIIATIPTGIIGLLFKDAVETIFRGTVFVGVFLVITGFILYFAERRPSGDKKIRKMSFKDAIMIGICQGFAVLPGISRSGTTIAAGLFEGLNREYAARYSFLLCIPAVLGAGLIQAKDIVTLDVSTTVLVAGFISSVIFGYLSIKLLLKMIEGWSLDIFAYYCWIVGILTAVISLAI</sequence>
<keyword evidence="15" id="KW-1185">Reference proteome</keyword>
<dbReference type="Proteomes" id="UP000246004">
    <property type="component" value="Unassembled WGS sequence"/>
</dbReference>
<keyword evidence="8 12" id="KW-1133">Transmembrane helix</keyword>
<gene>
    <name evidence="12 14" type="primary">uppP</name>
    <name evidence="13" type="ORF">ASJ82_01625</name>
    <name evidence="14" type="ORF">MSCUN_02670</name>
</gene>
<evidence type="ECO:0000256" key="1">
    <source>
        <dbReference type="ARBA" id="ARBA00004651"/>
    </source>
</evidence>
<proteinExistence type="inferred from homology"/>
<evidence type="ECO:0000256" key="12">
    <source>
        <dbReference type="HAMAP-Rule" id="MF_01006"/>
    </source>
</evidence>
<evidence type="ECO:0000256" key="4">
    <source>
        <dbReference type="ARBA" id="ARBA00021581"/>
    </source>
</evidence>
<feature type="transmembrane region" description="Helical" evidence="12">
    <location>
        <begin position="195"/>
        <end position="213"/>
    </location>
</feature>
<evidence type="ECO:0000256" key="5">
    <source>
        <dbReference type="ARBA" id="ARBA00022475"/>
    </source>
</evidence>
<dbReference type="OrthoDB" id="65864at2157"/>
<evidence type="ECO:0000313" key="16">
    <source>
        <dbReference type="Proteomes" id="UP000246004"/>
    </source>
</evidence>
<keyword evidence="9 12" id="KW-0472">Membrane</keyword>
<evidence type="ECO:0000256" key="10">
    <source>
        <dbReference type="ARBA" id="ARBA00032707"/>
    </source>
</evidence>
<evidence type="ECO:0000313" key="13">
    <source>
        <dbReference type="EMBL" id="PAV07966.1"/>
    </source>
</evidence>
<comment type="catalytic activity">
    <reaction evidence="11 12">
        <text>di-trans,octa-cis-undecaprenyl diphosphate + H2O = di-trans,octa-cis-undecaprenyl phosphate + phosphate + H(+)</text>
        <dbReference type="Rhea" id="RHEA:28094"/>
        <dbReference type="ChEBI" id="CHEBI:15377"/>
        <dbReference type="ChEBI" id="CHEBI:15378"/>
        <dbReference type="ChEBI" id="CHEBI:43474"/>
        <dbReference type="ChEBI" id="CHEBI:58405"/>
        <dbReference type="ChEBI" id="CHEBI:60392"/>
        <dbReference type="EC" id="3.6.1.27"/>
    </reaction>
</comment>
<evidence type="ECO:0000256" key="6">
    <source>
        <dbReference type="ARBA" id="ARBA00022692"/>
    </source>
</evidence>
<comment type="function">
    <text evidence="12">Catalyzes the dephosphorylation of undecaprenyl diphosphate (UPP).</text>
</comment>
<keyword evidence="6 12" id="KW-0812">Transmembrane</keyword>
<dbReference type="PANTHER" id="PTHR30622">
    <property type="entry name" value="UNDECAPRENYL-DIPHOSPHATASE"/>
    <property type="match status" value="1"/>
</dbReference>
<dbReference type="HAMAP" id="MF_01006">
    <property type="entry name" value="Undec_diphosphatase"/>
    <property type="match status" value="1"/>
</dbReference>
<evidence type="ECO:0000313" key="15">
    <source>
        <dbReference type="Proteomes" id="UP000217528"/>
    </source>
</evidence>
<accession>A0A2A2HF75</accession>
<evidence type="ECO:0000256" key="7">
    <source>
        <dbReference type="ARBA" id="ARBA00022801"/>
    </source>
</evidence>
<comment type="caution">
    <text evidence="13">The sequence shown here is derived from an EMBL/GenBank/DDBJ whole genome shotgun (WGS) entry which is preliminary data.</text>
</comment>
<evidence type="ECO:0000256" key="3">
    <source>
        <dbReference type="ARBA" id="ARBA00012374"/>
    </source>
</evidence>
<dbReference type="Proteomes" id="UP000217528">
    <property type="component" value="Unassembled WGS sequence"/>
</dbReference>
<comment type="similarity">
    <text evidence="2 12">Belongs to the UppP family.</text>
</comment>